<accession>A0A8H7V0Z1</accession>
<comment type="caution">
    <text evidence="3">The sequence shown here is derived from an EMBL/GenBank/DDBJ whole genome shotgun (WGS) entry which is preliminary data.</text>
</comment>
<dbReference type="AlphaFoldDB" id="A0A8H7V0Z1"/>
<evidence type="ECO:0000313" key="3">
    <source>
        <dbReference type="EMBL" id="KAG2206076.1"/>
    </source>
</evidence>
<keyword evidence="4" id="KW-1185">Reference proteome</keyword>
<dbReference type="GO" id="GO:0030674">
    <property type="term" value="F:protein-macromolecule adaptor activity"/>
    <property type="evidence" value="ECO:0007669"/>
    <property type="project" value="TreeGrafter"/>
</dbReference>
<sequence>MKRKHFCSFIIHIYSKKMTFITSVKDYVKRHKQGLLITATIAGGGYFAGKYATNKIRDIQEKSTADRLAKENLKRRFQQNQNDCVFTVLSLLPTLGDQILHEMNIEKDWAKLQESRKLEKIELRLRKEREEAARLREEQEAMLQLSDEKDINESGVLVDADATPTPEEEKSETQSTEEQQQQQPTSPTPKPLTLDSSVGSLSTSFNAEEEDRPVPEGILDKREKHLLWEEIKTKSFTRTFTSIYSVTLLTLLTHIQLNLLGRFTYIWSVSVLNKSEPTIRLQQEGEEPDVGFLDPQIERMFLSASWWLLHRGWKQCAERVQKAVDQVVSGIPLKSTLDYSEAEQLLHNLRRAIEFDDEGKPINYCKWMLPDTDKEELEFIRGAGFDDDYQKESTNNSSSTITLKKLLDETKDFIDSPDFNQVLGSCLDEVFAIFDHHAFVTALLPANEPMASSIREVTAAEALTLVQGKRVSLANLLPTIGRQSHLVIAGNEYLNAFAYIKELQAFSALIYTQYGNEIVSAVANKGVYVRSDEEVSIISKASDEGVIPVVQTVHGVANTLFYTIIDEQTIANNDQSLLINELDDDLAGYPNIANAMRNMDAFENMLARVLKENPEF</sequence>
<gene>
    <name evidence="3" type="ORF">INT46_010080</name>
</gene>
<dbReference type="PANTHER" id="PTHR28080:SF1">
    <property type="entry name" value="PEROXISOMAL BIOGENESIS FACTOR 3"/>
    <property type="match status" value="1"/>
</dbReference>
<reference evidence="3" key="1">
    <citation type="submission" date="2020-12" db="EMBL/GenBank/DDBJ databases">
        <title>Metabolic potential, ecology and presence of endohyphal bacteria is reflected in genomic diversity of Mucoromycotina.</title>
        <authorList>
            <person name="Muszewska A."/>
            <person name="Okrasinska A."/>
            <person name="Steczkiewicz K."/>
            <person name="Drgas O."/>
            <person name="Orlowska M."/>
            <person name="Perlinska-Lenart U."/>
            <person name="Aleksandrzak-Piekarczyk T."/>
            <person name="Szatraj K."/>
            <person name="Zielenkiewicz U."/>
            <person name="Pilsyk S."/>
            <person name="Malc E."/>
            <person name="Mieczkowski P."/>
            <person name="Kruszewska J.S."/>
            <person name="Biernat P."/>
            <person name="Pawlowska J."/>
        </authorList>
    </citation>
    <scope>NUCLEOTIDE SEQUENCE</scope>
    <source>
        <strain evidence="3">CBS 226.32</strain>
    </source>
</reference>
<protein>
    <recommendedName>
        <fullName evidence="5">Peroxin-3</fullName>
    </recommendedName>
</protein>
<organism evidence="3 4">
    <name type="scientific">Mucor plumbeus</name>
    <dbReference type="NCBI Taxonomy" id="97098"/>
    <lineage>
        <taxon>Eukaryota</taxon>
        <taxon>Fungi</taxon>
        <taxon>Fungi incertae sedis</taxon>
        <taxon>Mucoromycota</taxon>
        <taxon>Mucoromycotina</taxon>
        <taxon>Mucoromycetes</taxon>
        <taxon>Mucorales</taxon>
        <taxon>Mucorineae</taxon>
        <taxon>Mucoraceae</taxon>
        <taxon>Mucor</taxon>
    </lineage>
</organism>
<keyword evidence="1" id="KW-0175">Coiled coil</keyword>
<dbReference type="EMBL" id="JAEPRC010000159">
    <property type="protein sequence ID" value="KAG2206076.1"/>
    <property type="molecule type" value="Genomic_DNA"/>
</dbReference>
<dbReference type="Pfam" id="PF04882">
    <property type="entry name" value="Peroxin-3"/>
    <property type="match status" value="1"/>
</dbReference>
<dbReference type="Proteomes" id="UP000650833">
    <property type="component" value="Unassembled WGS sequence"/>
</dbReference>
<feature type="compositionally biased region" description="Polar residues" evidence="2">
    <location>
        <begin position="194"/>
        <end position="206"/>
    </location>
</feature>
<dbReference type="InterPro" id="IPR006966">
    <property type="entry name" value="Peroxin-3"/>
</dbReference>
<name>A0A8H7V0Z1_9FUNG</name>
<dbReference type="GO" id="GO:0045046">
    <property type="term" value="P:protein import into peroxisome membrane"/>
    <property type="evidence" value="ECO:0007669"/>
    <property type="project" value="TreeGrafter"/>
</dbReference>
<dbReference type="OrthoDB" id="45930at2759"/>
<evidence type="ECO:0000256" key="1">
    <source>
        <dbReference type="SAM" id="Coils"/>
    </source>
</evidence>
<feature type="compositionally biased region" description="Low complexity" evidence="2">
    <location>
        <begin position="173"/>
        <end position="185"/>
    </location>
</feature>
<proteinExistence type="predicted"/>
<feature type="region of interest" description="Disordered" evidence="2">
    <location>
        <begin position="162"/>
        <end position="216"/>
    </location>
</feature>
<evidence type="ECO:0008006" key="5">
    <source>
        <dbReference type="Google" id="ProtNLM"/>
    </source>
</evidence>
<evidence type="ECO:0000256" key="2">
    <source>
        <dbReference type="SAM" id="MobiDB-lite"/>
    </source>
</evidence>
<evidence type="ECO:0000313" key="4">
    <source>
        <dbReference type="Proteomes" id="UP000650833"/>
    </source>
</evidence>
<dbReference type="PANTHER" id="PTHR28080">
    <property type="entry name" value="PEROXISOMAL BIOGENESIS FACTOR 3"/>
    <property type="match status" value="1"/>
</dbReference>
<feature type="coiled-coil region" evidence="1">
    <location>
        <begin position="111"/>
        <end position="145"/>
    </location>
</feature>
<feature type="non-terminal residue" evidence="3">
    <location>
        <position position="1"/>
    </location>
</feature>
<dbReference type="GO" id="GO:0005778">
    <property type="term" value="C:peroxisomal membrane"/>
    <property type="evidence" value="ECO:0007669"/>
    <property type="project" value="InterPro"/>
</dbReference>